<gene>
    <name evidence="3" type="ORF">H4O21_04890</name>
</gene>
<accession>A0A839IMK7</accession>
<feature type="signal peptide" evidence="2">
    <location>
        <begin position="1"/>
        <end position="19"/>
    </location>
</feature>
<dbReference type="AlphaFoldDB" id="A0A839IMK7"/>
<evidence type="ECO:0000313" key="3">
    <source>
        <dbReference type="EMBL" id="MBB1485950.1"/>
    </source>
</evidence>
<evidence type="ECO:0000256" key="1">
    <source>
        <dbReference type="SAM" id="MobiDB-lite"/>
    </source>
</evidence>
<feature type="region of interest" description="Disordered" evidence="1">
    <location>
        <begin position="102"/>
        <end position="178"/>
    </location>
</feature>
<name>A0A839IMK7_9GAMM</name>
<keyword evidence="2" id="KW-0732">Signal</keyword>
<protein>
    <submittedName>
        <fullName evidence="3">DUF2796 domain-containing protein</fullName>
    </submittedName>
</protein>
<evidence type="ECO:0000313" key="4">
    <source>
        <dbReference type="Proteomes" id="UP000565262"/>
    </source>
</evidence>
<sequence>MRNPVILAALLMAAGQAQAENLNAHEHGVMNLMLAQDGHEVTVELEAAADSFLGFEYQPVTEQEQQALADLVELLNQPQRLISLAAGCRLTDVDQALPFAPAHKHEHKSEHDHESEYEHESEHNHESEHHHDEHEEKHDHDSEHHHDEEHDHDAEHHHDDDHDHYHEDDHKAHPHSSHTDIRVSYQFNCEGQKVSPTQLMLFKELPHLEHLRIESISERRTLAEERTADGELEW</sequence>
<organism evidence="3 4">
    <name type="scientific">Oceanospirillum sediminis</name>
    <dbReference type="NCBI Taxonomy" id="2760088"/>
    <lineage>
        <taxon>Bacteria</taxon>
        <taxon>Pseudomonadati</taxon>
        <taxon>Pseudomonadota</taxon>
        <taxon>Gammaproteobacteria</taxon>
        <taxon>Oceanospirillales</taxon>
        <taxon>Oceanospirillaceae</taxon>
        <taxon>Oceanospirillum</taxon>
    </lineage>
</organism>
<dbReference type="EMBL" id="JACJFM010000004">
    <property type="protein sequence ID" value="MBB1485950.1"/>
    <property type="molecule type" value="Genomic_DNA"/>
</dbReference>
<keyword evidence="4" id="KW-1185">Reference proteome</keyword>
<feature type="chain" id="PRO_5032502742" evidence="2">
    <location>
        <begin position="20"/>
        <end position="234"/>
    </location>
</feature>
<dbReference type="RefSeq" id="WP_182807732.1">
    <property type="nucleotide sequence ID" value="NZ_JACJFM010000004.1"/>
</dbReference>
<comment type="caution">
    <text evidence="3">The sequence shown here is derived from an EMBL/GenBank/DDBJ whole genome shotgun (WGS) entry which is preliminary data.</text>
</comment>
<proteinExistence type="predicted"/>
<reference evidence="3 4" key="1">
    <citation type="submission" date="2020-08" db="EMBL/GenBank/DDBJ databases">
        <title>Oceanospirillum sp. nov. isolated from marine sediment.</title>
        <authorList>
            <person name="Ji X."/>
        </authorList>
    </citation>
    <scope>NUCLEOTIDE SEQUENCE [LARGE SCALE GENOMIC DNA]</scope>
    <source>
        <strain evidence="3 4">D5</strain>
    </source>
</reference>
<feature type="compositionally biased region" description="Basic and acidic residues" evidence="1">
    <location>
        <begin position="107"/>
        <end position="178"/>
    </location>
</feature>
<dbReference type="InterPro" id="IPR021253">
    <property type="entry name" value="ZrgA-like"/>
</dbReference>
<dbReference type="Pfam" id="PF10986">
    <property type="entry name" value="ZrgA"/>
    <property type="match status" value="2"/>
</dbReference>
<evidence type="ECO:0000256" key="2">
    <source>
        <dbReference type="SAM" id="SignalP"/>
    </source>
</evidence>
<dbReference type="Proteomes" id="UP000565262">
    <property type="component" value="Unassembled WGS sequence"/>
</dbReference>